<evidence type="ECO:0000313" key="1">
    <source>
        <dbReference type="EMBL" id="JAH05802.1"/>
    </source>
</evidence>
<name>A0A0E9PNF9_ANGAN</name>
<organism evidence="1">
    <name type="scientific">Anguilla anguilla</name>
    <name type="common">European freshwater eel</name>
    <name type="synonym">Muraena anguilla</name>
    <dbReference type="NCBI Taxonomy" id="7936"/>
    <lineage>
        <taxon>Eukaryota</taxon>
        <taxon>Metazoa</taxon>
        <taxon>Chordata</taxon>
        <taxon>Craniata</taxon>
        <taxon>Vertebrata</taxon>
        <taxon>Euteleostomi</taxon>
        <taxon>Actinopterygii</taxon>
        <taxon>Neopterygii</taxon>
        <taxon>Teleostei</taxon>
        <taxon>Anguilliformes</taxon>
        <taxon>Anguillidae</taxon>
        <taxon>Anguilla</taxon>
    </lineage>
</organism>
<proteinExistence type="predicted"/>
<protein>
    <submittedName>
        <fullName evidence="1">Uncharacterized protein</fullName>
    </submittedName>
</protein>
<sequence>MSSGREIHLRATEGLCHATKAWCRSCVHWSLSHRVVLSPFSKHVSHLSLCLHGPD</sequence>
<reference evidence="1" key="2">
    <citation type="journal article" date="2015" name="Fish Shellfish Immunol.">
        <title>Early steps in the European eel (Anguilla anguilla)-Vibrio vulnificus interaction in the gills: Role of the RtxA13 toxin.</title>
        <authorList>
            <person name="Callol A."/>
            <person name="Pajuelo D."/>
            <person name="Ebbesson L."/>
            <person name="Teles M."/>
            <person name="MacKenzie S."/>
            <person name="Amaro C."/>
        </authorList>
    </citation>
    <scope>NUCLEOTIDE SEQUENCE</scope>
</reference>
<reference evidence="1" key="1">
    <citation type="submission" date="2014-11" db="EMBL/GenBank/DDBJ databases">
        <authorList>
            <person name="Amaro Gonzalez C."/>
        </authorList>
    </citation>
    <scope>NUCLEOTIDE SEQUENCE</scope>
</reference>
<dbReference type="AlphaFoldDB" id="A0A0E9PNF9"/>
<dbReference type="EMBL" id="GBXM01102775">
    <property type="protein sequence ID" value="JAH05802.1"/>
    <property type="molecule type" value="Transcribed_RNA"/>
</dbReference>
<accession>A0A0E9PNF9</accession>